<sequence length="224" mass="26413">MALYDNKHWLLSHIRDSFISTDDTGMCELVMLGEDIPKQLKADGEPCYPGDEESDDEDLDAMSESYDIQMDMEFGHRPRSNTAQRLEKMEMERKKAAKIKHIKWEPNPINMNEEEKFEMFKRKDLRKQNEITKPKRQSLLSEQLVKSPLLPRNPFTEYIKFDGNAQIGVHIRKYRIYMCMLSDEERRYPLQIVVLGTAKVQEFIGLICYKYASEHPNHNLKYSS</sequence>
<dbReference type="InterPro" id="IPR031567">
    <property type="entry name" value="CRIM_dom"/>
</dbReference>
<dbReference type="PANTHER" id="PTHR13335">
    <property type="entry name" value="TARGET OF RAPAMYCIN COMPLEX 2 SUBUNIT MAPKAP1"/>
    <property type="match status" value="1"/>
</dbReference>
<gene>
    <name evidence="4" type="primary">Sin1_0</name>
    <name evidence="4" type="ORF">g.54521</name>
</gene>
<evidence type="ECO:0000259" key="2">
    <source>
        <dbReference type="Pfam" id="PF05422"/>
    </source>
</evidence>
<dbReference type="GO" id="GO:0005737">
    <property type="term" value="C:cytoplasm"/>
    <property type="evidence" value="ECO:0007669"/>
    <property type="project" value="TreeGrafter"/>
</dbReference>
<dbReference type="GO" id="GO:0005546">
    <property type="term" value="F:phosphatidylinositol-4,5-bisphosphate binding"/>
    <property type="evidence" value="ECO:0007669"/>
    <property type="project" value="TreeGrafter"/>
</dbReference>
<dbReference type="GO" id="GO:0038203">
    <property type="term" value="P:TORC2 signaling"/>
    <property type="evidence" value="ECO:0007669"/>
    <property type="project" value="TreeGrafter"/>
</dbReference>
<protein>
    <submittedName>
        <fullName evidence="4">Sin1_0 protein</fullName>
    </submittedName>
</protein>
<accession>A0A0C9RR58</accession>
<dbReference type="AlphaFoldDB" id="A0A0C9RR58"/>
<evidence type="ECO:0000256" key="1">
    <source>
        <dbReference type="ARBA" id="ARBA00009407"/>
    </source>
</evidence>
<dbReference type="Pfam" id="PF05422">
    <property type="entry name" value="SIN1"/>
    <property type="match status" value="2"/>
</dbReference>
<dbReference type="GO" id="GO:0031932">
    <property type="term" value="C:TORC2 complex"/>
    <property type="evidence" value="ECO:0007669"/>
    <property type="project" value="InterPro"/>
</dbReference>
<feature type="domain" description="CRIM" evidence="3">
    <location>
        <begin position="137"/>
        <end position="221"/>
    </location>
</feature>
<dbReference type="PANTHER" id="PTHR13335:SF1">
    <property type="entry name" value="TARGET OF RAPAMYCIN COMPLEX 2 SUBUNIT MAPKAP1"/>
    <property type="match status" value="1"/>
</dbReference>
<comment type="similarity">
    <text evidence="1">Belongs to the SIN1 family.</text>
</comment>
<proteinExistence type="inferred from homology"/>
<dbReference type="InterPro" id="IPR032679">
    <property type="entry name" value="Sin1_N"/>
</dbReference>
<organism evidence="4">
    <name type="scientific">Fopius arisanus</name>
    <dbReference type="NCBI Taxonomy" id="64838"/>
    <lineage>
        <taxon>Eukaryota</taxon>
        <taxon>Metazoa</taxon>
        <taxon>Ecdysozoa</taxon>
        <taxon>Arthropoda</taxon>
        <taxon>Hexapoda</taxon>
        <taxon>Insecta</taxon>
        <taxon>Pterygota</taxon>
        <taxon>Neoptera</taxon>
        <taxon>Endopterygota</taxon>
        <taxon>Hymenoptera</taxon>
        <taxon>Apocrita</taxon>
        <taxon>Ichneumonoidea</taxon>
        <taxon>Braconidae</taxon>
        <taxon>Opiinae</taxon>
        <taxon>Fopius</taxon>
    </lineage>
</organism>
<dbReference type="EMBL" id="GBYB01009761">
    <property type="protein sequence ID" value="JAG79528.1"/>
    <property type="molecule type" value="Transcribed_RNA"/>
</dbReference>
<feature type="domain" description="Sin1 N-terminal" evidence="2">
    <location>
        <begin position="18"/>
        <end position="39"/>
    </location>
</feature>
<feature type="domain" description="Sin1 N-terminal" evidence="2">
    <location>
        <begin position="46"/>
        <end position="125"/>
    </location>
</feature>
<evidence type="ECO:0000313" key="4">
    <source>
        <dbReference type="EMBL" id="JAG79528.1"/>
    </source>
</evidence>
<dbReference type="Pfam" id="PF16978">
    <property type="entry name" value="CRIM"/>
    <property type="match status" value="1"/>
</dbReference>
<reference evidence="4" key="1">
    <citation type="submission" date="2015-01" db="EMBL/GenBank/DDBJ databases">
        <title>Transcriptome Assembly of Fopius arisanus.</title>
        <authorList>
            <person name="Geib S."/>
        </authorList>
    </citation>
    <scope>NUCLEOTIDE SEQUENCE</scope>
</reference>
<name>A0A0C9RR58_9HYME</name>
<dbReference type="InterPro" id="IPR008828">
    <property type="entry name" value="Sin1/Avo1"/>
</dbReference>
<dbReference type="GO" id="GO:0005886">
    <property type="term" value="C:plasma membrane"/>
    <property type="evidence" value="ECO:0007669"/>
    <property type="project" value="TreeGrafter"/>
</dbReference>
<evidence type="ECO:0000259" key="3">
    <source>
        <dbReference type="Pfam" id="PF16978"/>
    </source>
</evidence>